<dbReference type="InterPro" id="IPR014718">
    <property type="entry name" value="GH-type_carb-bd"/>
</dbReference>
<gene>
    <name evidence="6" type="ORF">V0R53_05645</name>
</gene>
<feature type="active site" evidence="5">
    <location>
        <position position="162"/>
    </location>
</feature>
<evidence type="ECO:0000313" key="7">
    <source>
        <dbReference type="Proteomes" id="UP001307839"/>
    </source>
</evidence>
<feature type="active site" evidence="5">
    <location>
        <position position="265"/>
    </location>
</feature>
<proteinExistence type="inferred from homology"/>
<dbReference type="PIRSF" id="PIRSF016020">
    <property type="entry name" value="PHexose_mutarotase"/>
    <property type="match status" value="1"/>
</dbReference>
<dbReference type="GO" id="GO:0047938">
    <property type="term" value="F:glucose-6-phosphate 1-epimerase activity"/>
    <property type="evidence" value="ECO:0007669"/>
    <property type="project" value="UniProtKB-UniRule"/>
</dbReference>
<evidence type="ECO:0000256" key="5">
    <source>
        <dbReference type="PIRSR" id="PIRSR016020-1"/>
    </source>
</evidence>
<evidence type="ECO:0000256" key="3">
    <source>
        <dbReference type="ARBA" id="ARBA00023235"/>
    </source>
</evidence>
<comment type="similarity">
    <text evidence="2 4">Belongs to the glucose-6-phosphate 1-epimerase family.</text>
</comment>
<reference evidence="6 7" key="1">
    <citation type="submission" date="2024-01" db="EMBL/GenBank/DDBJ databases">
        <title>Unpublished Manusciprt.</title>
        <authorList>
            <person name="Duman M."/>
            <person name="Valdes E.G."/>
            <person name="Ajmi N."/>
            <person name="Altun S."/>
            <person name="Saticioglu I.B."/>
        </authorList>
    </citation>
    <scope>NUCLEOTIDE SEQUENCE [LARGE SCALE GENOMIC DNA]</scope>
    <source>
        <strain evidence="6 7">120P</strain>
    </source>
</reference>
<comment type="catalytic activity">
    <reaction evidence="1">
        <text>alpha-D-glucose 6-phosphate = beta-D-glucose 6-phosphate</text>
        <dbReference type="Rhea" id="RHEA:16249"/>
        <dbReference type="ChEBI" id="CHEBI:58225"/>
        <dbReference type="ChEBI" id="CHEBI:58247"/>
        <dbReference type="EC" id="5.1.3.15"/>
    </reaction>
</comment>
<name>A0AB35WR31_9PSED</name>
<dbReference type="InterPro" id="IPR008183">
    <property type="entry name" value="Aldose_1/G6P_1-epimerase"/>
</dbReference>
<dbReference type="InterPro" id="IPR025532">
    <property type="entry name" value="G6P_1-epimerase"/>
</dbReference>
<dbReference type="EC" id="5.1.3.15" evidence="4"/>
<evidence type="ECO:0000256" key="4">
    <source>
        <dbReference type="PIRNR" id="PIRNR016020"/>
    </source>
</evidence>
<organism evidence="6 7">
    <name type="scientific">Pseudomonas auratipiscis</name>
    <dbReference type="NCBI Taxonomy" id="3115853"/>
    <lineage>
        <taxon>Bacteria</taxon>
        <taxon>Pseudomonadati</taxon>
        <taxon>Pseudomonadota</taxon>
        <taxon>Gammaproteobacteria</taxon>
        <taxon>Pseudomonadales</taxon>
        <taxon>Pseudomonadaceae</taxon>
        <taxon>Pseudomonas</taxon>
    </lineage>
</organism>
<protein>
    <recommendedName>
        <fullName evidence="4">Putative glucose-6-phosphate 1-epimerase</fullName>
        <ecNumber evidence="4">5.1.3.15</ecNumber>
    </recommendedName>
</protein>
<dbReference type="InterPro" id="IPR011013">
    <property type="entry name" value="Gal_mutarotase_sf_dom"/>
</dbReference>
<dbReference type="Gene3D" id="2.70.98.10">
    <property type="match status" value="1"/>
</dbReference>
<keyword evidence="3 4" id="KW-0413">Isomerase</keyword>
<keyword evidence="7" id="KW-1185">Reference proteome</keyword>
<dbReference type="PANTHER" id="PTHR11122:SF13">
    <property type="entry name" value="GLUCOSE-6-PHOSPHATE 1-EPIMERASE"/>
    <property type="match status" value="1"/>
</dbReference>
<evidence type="ECO:0000256" key="1">
    <source>
        <dbReference type="ARBA" id="ARBA00001096"/>
    </source>
</evidence>
<sequence length="295" mass="32873">MSIAATIYPYPLHDLGAWRIEYGEAYALICAQGSQLLEYGFRNEPPVIWSNAYASFIAGTPIRGGVPVCWPWFVDLQSNPEAVKADWHMADAPFHGLVRQALWQVEHMEADEHGARLTFASPVTRHGLTARIHLKLDENSLELDLDIVNHGPRAVAMTAALHSYYAVSDVSAVTLRGFAGACYYDNLHDRTLCQQVSEPRISGPTERVYQGLGKIIVIEDPAWQRKIFINTRSSHSAVLWNPGPERAATLDQFHPDAWRAMLCIETARVLEDMFTIVPGASGGLAVRISRQLVQR</sequence>
<dbReference type="EMBL" id="JAZDQP010000003">
    <property type="protein sequence ID" value="MEE1865874.1"/>
    <property type="molecule type" value="Genomic_DNA"/>
</dbReference>
<dbReference type="SUPFAM" id="SSF74650">
    <property type="entry name" value="Galactose mutarotase-like"/>
    <property type="match status" value="1"/>
</dbReference>
<dbReference type="Proteomes" id="UP001307839">
    <property type="component" value="Unassembled WGS sequence"/>
</dbReference>
<comment type="caution">
    <text evidence="6">The sequence shown here is derived from an EMBL/GenBank/DDBJ whole genome shotgun (WGS) entry which is preliminary data.</text>
</comment>
<dbReference type="GO" id="GO:0005975">
    <property type="term" value="P:carbohydrate metabolic process"/>
    <property type="evidence" value="ECO:0007669"/>
    <property type="project" value="InterPro"/>
</dbReference>
<dbReference type="CDD" id="cd09020">
    <property type="entry name" value="D-hex-6-P-epi_like"/>
    <property type="match status" value="1"/>
</dbReference>
<evidence type="ECO:0000256" key="2">
    <source>
        <dbReference type="ARBA" id="ARBA00005866"/>
    </source>
</evidence>
<dbReference type="AlphaFoldDB" id="A0AB35WR31"/>
<dbReference type="GO" id="GO:0030246">
    <property type="term" value="F:carbohydrate binding"/>
    <property type="evidence" value="ECO:0007669"/>
    <property type="project" value="UniProtKB-UniRule"/>
</dbReference>
<dbReference type="PANTHER" id="PTHR11122">
    <property type="entry name" value="APOSPORY-ASSOCIATED PROTEIN C-RELATED"/>
    <property type="match status" value="1"/>
</dbReference>
<dbReference type="RefSeq" id="WP_330079017.1">
    <property type="nucleotide sequence ID" value="NZ_JAZDCU010000003.1"/>
</dbReference>
<accession>A0AB35WR31</accession>
<dbReference type="Pfam" id="PF01263">
    <property type="entry name" value="Aldose_epim"/>
    <property type="match status" value="1"/>
</dbReference>
<evidence type="ECO:0000313" key="6">
    <source>
        <dbReference type="EMBL" id="MEE1865874.1"/>
    </source>
</evidence>